<keyword evidence="3" id="KW-1185">Reference proteome</keyword>
<dbReference type="GO" id="GO:0005874">
    <property type="term" value="C:microtubule"/>
    <property type="evidence" value="ECO:0007669"/>
    <property type="project" value="TreeGrafter"/>
</dbReference>
<name>A0A9N9TSI9_PHYSR</name>
<accession>A0A9N9TSI9</accession>
<sequence length="256" mass="30208">MLCANSHLNLNASARAKRIKVWINGKPDCYQMTLNQKEFRTWNSILLHLTDVLQPNFGAIRKLISLKTRREIWNFEELSDNDKYIALGGTSQTRLHNPNQYKTNVEMELSRRKFVKQLYVEPLHFGERRFLNDLQKKNIIVICVTLNGVNDQPPQKVVFNKFDINNWRIIINYITRIMSVPEHIGNICTIHGACVRNASEFQPGYLYVVVPNNRYFEHINYLKIFEIYQANRSKRTSSRVDRHPFKTDFIKIHNVD</sequence>
<dbReference type="SUPFAM" id="SSF89837">
    <property type="entry name" value="Doublecortin (DC)"/>
    <property type="match status" value="2"/>
</dbReference>
<dbReference type="PANTHER" id="PTHR23004:SF11">
    <property type="entry name" value="PROTEIN RPI-1"/>
    <property type="match status" value="1"/>
</dbReference>
<reference evidence="2" key="1">
    <citation type="submission" date="2022-01" db="EMBL/GenBank/DDBJ databases">
        <authorList>
            <person name="King R."/>
        </authorList>
    </citation>
    <scope>NUCLEOTIDE SEQUENCE</scope>
</reference>
<feature type="domain" description="Doublecortin" evidence="1">
    <location>
        <begin position="17"/>
        <end position="88"/>
    </location>
</feature>
<dbReference type="OrthoDB" id="1738954at2759"/>
<evidence type="ECO:0000313" key="3">
    <source>
        <dbReference type="Proteomes" id="UP001153712"/>
    </source>
</evidence>
<dbReference type="EMBL" id="OU900098">
    <property type="protein sequence ID" value="CAG9862557.1"/>
    <property type="molecule type" value="Genomic_DNA"/>
</dbReference>
<dbReference type="GO" id="GO:0035556">
    <property type="term" value="P:intracellular signal transduction"/>
    <property type="evidence" value="ECO:0007669"/>
    <property type="project" value="InterPro"/>
</dbReference>
<protein>
    <recommendedName>
        <fullName evidence="1">Doublecortin domain-containing protein</fullName>
    </recommendedName>
</protein>
<dbReference type="PANTHER" id="PTHR23004">
    <property type="entry name" value="DOUBLECORTIN DOMAIN CONTAINING 2"/>
    <property type="match status" value="1"/>
</dbReference>
<feature type="domain" description="Doublecortin" evidence="1">
    <location>
        <begin position="140"/>
        <end position="222"/>
    </location>
</feature>
<dbReference type="InterPro" id="IPR036572">
    <property type="entry name" value="Doublecortin_dom_sf"/>
</dbReference>
<dbReference type="Proteomes" id="UP001153712">
    <property type="component" value="Chromosome 5"/>
</dbReference>
<dbReference type="Pfam" id="PF03607">
    <property type="entry name" value="DCX"/>
    <property type="match status" value="1"/>
</dbReference>
<dbReference type="Gene3D" id="3.10.20.230">
    <property type="entry name" value="Doublecortin domain"/>
    <property type="match status" value="2"/>
</dbReference>
<dbReference type="AlphaFoldDB" id="A0A9N9TSI9"/>
<proteinExistence type="predicted"/>
<evidence type="ECO:0000313" key="2">
    <source>
        <dbReference type="EMBL" id="CAG9862557.1"/>
    </source>
</evidence>
<organism evidence="2 3">
    <name type="scientific">Phyllotreta striolata</name>
    <name type="common">Striped flea beetle</name>
    <name type="synonym">Crioceris striolata</name>
    <dbReference type="NCBI Taxonomy" id="444603"/>
    <lineage>
        <taxon>Eukaryota</taxon>
        <taxon>Metazoa</taxon>
        <taxon>Ecdysozoa</taxon>
        <taxon>Arthropoda</taxon>
        <taxon>Hexapoda</taxon>
        <taxon>Insecta</taxon>
        <taxon>Pterygota</taxon>
        <taxon>Neoptera</taxon>
        <taxon>Endopterygota</taxon>
        <taxon>Coleoptera</taxon>
        <taxon>Polyphaga</taxon>
        <taxon>Cucujiformia</taxon>
        <taxon>Chrysomeloidea</taxon>
        <taxon>Chrysomelidae</taxon>
        <taxon>Galerucinae</taxon>
        <taxon>Alticini</taxon>
        <taxon>Phyllotreta</taxon>
    </lineage>
</organism>
<gene>
    <name evidence="2" type="ORF">PHYEVI_LOCUS8868</name>
</gene>
<dbReference type="InterPro" id="IPR003533">
    <property type="entry name" value="Doublecortin_dom"/>
</dbReference>
<dbReference type="PROSITE" id="PS50309">
    <property type="entry name" value="DC"/>
    <property type="match status" value="2"/>
</dbReference>
<dbReference type="GO" id="GO:0005815">
    <property type="term" value="C:microtubule organizing center"/>
    <property type="evidence" value="ECO:0007669"/>
    <property type="project" value="TreeGrafter"/>
</dbReference>
<evidence type="ECO:0000259" key="1">
    <source>
        <dbReference type="PROSITE" id="PS50309"/>
    </source>
</evidence>